<evidence type="ECO:0000259" key="6">
    <source>
        <dbReference type="Pfam" id="PF00881"/>
    </source>
</evidence>
<evidence type="ECO:0000256" key="2">
    <source>
        <dbReference type="ARBA" id="ARBA00007118"/>
    </source>
</evidence>
<evidence type="ECO:0000256" key="5">
    <source>
        <dbReference type="ARBA" id="ARBA00023002"/>
    </source>
</evidence>
<keyword evidence="5" id="KW-0560">Oxidoreductase</keyword>
<dbReference type="SUPFAM" id="SSF55469">
    <property type="entry name" value="FMN-dependent nitroreductase-like"/>
    <property type="match status" value="1"/>
</dbReference>
<evidence type="ECO:0000256" key="3">
    <source>
        <dbReference type="ARBA" id="ARBA00022630"/>
    </source>
</evidence>
<dbReference type="CDD" id="cd02136">
    <property type="entry name" value="PnbA_NfnB-like"/>
    <property type="match status" value="1"/>
</dbReference>
<gene>
    <name evidence="7" type="ORF">GYMLUDRAFT_43588</name>
</gene>
<comment type="similarity">
    <text evidence="2">Belongs to the nitroreductase family.</text>
</comment>
<organism evidence="7 8">
    <name type="scientific">Collybiopsis luxurians FD-317 M1</name>
    <dbReference type="NCBI Taxonomy" id="944289"/>
    <lineage>
        <taxon>Eukaryota</taxon>
        <taxon>Fungi</taxon>
        <taxon>Dikarya</taxon>
        <taxon>Basidiomycota</taxon>
        <taxon>Agaricomycotina</taxon>
        <taxon>Agaricomycetes</taxon>
        <taxon>Agaricomycetidae</taxon>
        <taxon>Agaricales</taxon>
        <taxon>Marasmiineae</taxon>
        <taxon>Omphalotaceae</taxon>
        <taxon>Collybiopsis</taxon>
        <taxon>Collybiopsis luxurians</taxon>
    </lineage>
</organism>
<dbReference type="OrthoDB" id="41362at2759"/>
<dbReference type="InterPro" id="IPR029479">
    <property type="entry name" value="Nitroreductase"/>
</dbReference>
<evidence type="ECO:0000313" key="7">
    <source>
        <dbReference type="EMBL" id="KIK60293.1"/>
    </source>
</evidence>
<dbReference type="Gene3D" id="3.40.109.10">
    <property type="entry name" value="NADH Oxidase"/>
    <property type="match status" value="1"/>
</dbReference>
<feature type="domain" description="Nitroreductase" evidence="6">
    <location>
        <begin position="7"/>
        <end position="193"/>
    </location>
</feature>
<accession>A0A0D0CW36</accession>
<evidence type="ECO:0000256" key="4">
    <source>
        <dbReference type="ARBA" id="ARBA00022643"/>
    </source>
</evidence>
<dbReference type="PANTHER" id="PTHR43673">
    <property type="entry name" value="NAD(P)H NITROREDUCTASE YDGI-RELATED"/>
    <property type="match status" value="1"/>
</dbReference>
<dbReference type="GO" id="GO:0016491">
    <property type="term" value="F:oxidoreductase activity"/>
    <property type="evidence" value="ECO:0007669"/>
    <property type="project" value="UniProtKB-KW"/>
</dbReference>
<dbReference type="InterPro" id="IPR000415">
    <property type="entry name" value="Nitroreductase-like"/>
</dbReference>
<reference evidence="7 8" key="1">
    <citation type="submission" date="2014-04" db="EMBL/GenBank/DDBJ databases">
        <title>Evolutionary Origins and Diversification of the Mycorrhizal Mutualists.</title>
        <authorList>
            <consortium name="DOE Joint Genome Institute"/>
            <consortium name="Mycorrhizal Genomics Consortium"/>
            <person name="Kohler A."/>
            <person name="Kuo A."/>
            <person name="Nagy L.G."/>
            <person name="Floudas D."/>
            <person name="Copeland A."/>
            <person name="Barry K.W."/>
            <person name="Cichocki N."/>
            <person name="Veneault-Fourrey C."/>
            <person name="LaButti K."/>
            <person name="Lindquist E.A."/>
            <person name="Lipzen A."/>
            <person name="Lundell T."/>
            <person name="Morin E."/>
            <person name="Murat C."/>
            <person name="Riley R."/>
            <person name="Ohm R."/>
            <person name="Sun H."/>
            <person name="Tunlid A."/>
            <person name="Henrissat B."/>
            <person name="Grigoriev I.V."/>
            <person name="Hibbett D.S."/>
            <person name="Martin F."/>
        </authorList>
    </citation>
    <scope>NUCLEOTIDE SEQUENCE [LARGE SCALE GENOMIC DNA]</scope>
    <source>
        <strain evidence="7 8">FD-317 M1</strain>
    </source>
</reference>
<sequence length="221" mass="24062">MSIDEVIVARHSTRRFLSDKPVPKDVIQRALQLATHAPSNSNIQPWRLYLLSGAAADRLKRALVAEVNSGAISQVPPLPEAFKHFNSEVGKQLYGADGLNIPRDDVQGHQAAVLRNYEFYGAPTTAIVCIDNALTKADALSVGMYLQTFLLALTEAGLGSCVEISVSGYPEIIRKTVGIPAELDIICGVAIGYEDETMKVNKLRMERVAVEETTVILEDNV</sequence>
<keyword evidence="4" id="KW-0288">FMN</keyword>
<dbReference type="PANTHER" id="PTHR43673:SF2">
    <property type="entry name" value="NITROREDUCTASE"/>
    <property type="match status" value="1"/>
</dbReference>
<protein>
    <submittedName>
        <fullName evidence="7">Unplaced genomic scaffold GYMLUscaffold_27, whole genome shotgun sequence</fullName>
    </submittedName>
</protein>
<dbReference type="Pfam" id="PF00881">
    <property type="entry name" value="Nitroreductase"/>
    <property type="match status" value="1"/>
</dbReference>
<evidence type="ECO:0000256" key="1">
    <source>
        <dbReference type="ARBA" id="ARBA00001917"/>
    </source>
</evidence>
<dbReference type="HOGENOM" id="CLU_070764_9_1_1"/>
<proteinExistence type="inferred from homology"/>
<dbReference type="AlphaFoldDB" id="A0A0D0CW36"/>
<keyword evidence="3" id="KW-0285">Flavoprotein</keyword>
<dbReference type="EMBL" id="KN834775">
    <property type="protein sequence ID" value="KIK60293.1"/>
    <property type="molecule type" value="Genomic_DNA"/>
</dbReference>
<comment type="cofactor">
    <cofactor evidence="1">
        <name>FMN</name>
        <dbReference type="ChEBI" id="CHEBI:58210"/>
    </cofactor>
</comment>
<name>A0A0D0CW36_9AGAR</name>
<keyword evidence="8" id="KW-1185">Reference proteome</keyword>
<dbReference type="Proteomes" id="UP000053593">
    <property type="component" value="Unassembled WGS sequence"/>
</dbReference>
<evidence type="ECO:0000313" key="8">
    <source>
        <dbReference type="Proteomes" id="UP000053593"/>
    </source>
</evidence>